<sequence length="654" mass="71197">MLKVVMANSNRNKSTSRGWLWLMVVLIVLTLVAATAAMYYQYNHHKNAKGHSDQQQALEEVKSVKKAKEAYDVIVIGTDPEGVAAAVSSARNGLSTLLVDGRDREIFGGLMTLGWINSLDMNYSTSKTLLGKDDVWNKGYFSEWYAKTEGDSFDVNTAANAFYDAVKNEKNIDVLMKTKKIDPLLSQNKNAVQGATITLENGSTQVVKAASVIDATQDGDFAAAAGVPFTIGHEDIGDPKSKMAVTLAFRLKNVTPEVWKLMANRLNGDDNSGTGVTDVSVFGYSEMSNYPALNKERAKMRGLNMGRQNNNTVLINALQIFGVDTFDPKSVQEAFDIGKKELPNIVAYMQKTFPEFSSVELDGSAPELYVRETRHMQGEYRLSIVDVCTNADQWDRIGFGSYPVDIQRIAPTDSGNVVCKPKQYAIPFRSIVPQKIDGLLVVGRAASYDTLPHGSARVMPTGMAEGEAAGAAVSLAKAENMTFRQISASKDMIAKLQAQLNKQGMEVQPMTIKPQPFMEHKSFEGLKTAMMLGLASGAYDNNFRLDDAANPKRMVNVVGGARKMKPDAFAGDVNLAIAKVDNADKIPLTLEQASYTFTQALGIKGTAAEAQAKLVEGKLLTEATINGIADKQKLTNADTYMMIRDVKIGLTGKP</sequence>
<evidence type="ECO:0000313" key="8">
    <source>
        <dbReference type="Proteomes" id="UP000838821"/>
    </source>
</evidence>
<evidence type="ECO:0000256" key="4">
    <source>
        <dbReference type="ARBA" id="ARBA00023004"/>
    </source>
</evidence>
<keyword evidence="1" id="KW-0004">4Fe-4S</keyword>
<dbReference type="RefSeq" id="WP_236290106.1">
    <property type="nucleotide sequence ID" value="NZ_CAKMMW010000013.1"/>
</dbReference>
<evidence type="ECO:0000313" key="7">
    <source>
        <dbReference type="EMBL" id="CAH1214611.1"/>
    </source>
</evidence>
<name>A0ABM9CI42_9BACL</name>
<keyword evidence="5" id="KW-0411">Iron-sulfur</keyword>
<accession>A0ABM9CI42</accession>
<organism evidence="7 8">
    <name type="scientific">Paenibacillus allorhizoplanae</name>
    <dbReference type="NCBI Taxonomy" id="2905648"/>
    <lineage>
        <taxon>Bacteria</taxon>
        <taxon>Bacillati</taxon>
        <taxon>Bacillota</taxon>
        <taxon>Bacilli</taxon>
        <taxon>Bacillales</taxon>
        <taxon>Paenibacillaceae</taxon>
        <taxon>Paenibacillus</taxon>
    </lineage>
</organism>
<dbReference type="InterPro" id="IPR039650">
    <property type="entry name" value="HdrA-like"/>
</dbReference>
<evidence type="ECO:0000256" key="6">
    <source>
        <dbReference type="SAM" id="Phobius"/>
    </source>
</evidence>
<comment type="caution">
    <text evidence="7">The sequence shown here is derived from an EMBL/GenBank/DDBJ whole genome shotgun (WGS) entry which is preliminary data.</text>
</comment>
<evidence type="ECO:0000256" key="3">
    <source>
        <dbReference type="ARBA" id="ARBA00023002"/>
    </source>
</evidence>
<dbReference type="InterPro" id="IPR036188">
    <property type="entry name" value="FAD/NAD-bd_sf"/>
</dbReference>
<keyword evidence="6" id="KW-0472">Membrane</keyword>
<keyword evidence="6" id="KW-0812">Transmembrane</keyword>
<reference evidence="7" key="1">
    <citation type="submission" date="2022-01" db="EMBL/GenBank/DDBJ databases">
        <authorList>
            <person name="Criscuolo A."/>
        </authorList>
    </citation>
    <scope>NUCLEOTIDE SEQUENCE</scope>
    <source>
        <strain evidence="7">CIP111891</strain>
    </source>
</reference>
<evidence type="ECO:0000256" key="5">
    <source>
        <dbReference type="ARBA" id="ARBA00023014"/>
    </source>
</evidence>
<evidence type="ECO:0000256" key="2">
    <source>
        <dbReference type="ARBA" id="ARBA00022723"/>
    </source>
</evidence>
<keyword evidence="6" id="KW-1133">Transmembrane helix</keyword>
<keyword evidence="4" id="KW-0408">Iron</keyword>
<dbReference type="Proteomes" id="UP000838821">
    <property type="component" value="Unassembled WGS sequence"/>
</dbReference>
<evidence type="ECO:0000256" key="1">
    <source>
        <dbReference type="ARBA" id="ARBA00022485"/>
    </source>
</evidence>
<feature type="transmembrane region" description="Helical" evidence="6">
    <location>
        <begin position="20"/>
        <end position="42"/>
    </location>
</feature>
<dbReference type="Gene3D" id="3.50.50.60">
    <property type="entry name" value="FAD/NAD(P)-binding domain"/>
    <property type="match status" value="1"/>
</dbReference>
<keyword evidence="3" id="KW-0560">Oxidoreductase</keyword>
<keyword evidence="2" id="KW-0479">Metal-binding</keyword>
<evidence type="ECO:0008006" key="9">
    <source>
        <dbReference type="Google" id="ProtNLM"/>
    </source>
</evidence>
<proteinExistence type="predicted"/>
<dbReference type="SUPFAM" id="SSF51905">
    <property type="entry name" value="FAD/NAD(P)-binding domain"/>
    <property type="match status" value="1"/>
</dbReference>
<gene>
    <name evidence="7" type="ORF">PAECIP111891_04115</name>
</gene>
<dbReference type="Pfam" id="PF12831">
    <property type="entry name" value="FAD_oxidored"/>
    <property type="match status" value="1"/>
</dbReference>
<protein>
    <recommendedName>
        <fullName evidence="9">FAD-dependent oxidoreductase</fullName>
    </recommendedName>
</protein>
<dbReference type="PANTHER" id="PTHR43498">
    <property type="entry name" value="FERREDOXIN:COB-COM HETERODISULFIDE REDUCTASE SUBUNIT A"/>
    <property type="match status" value="1"/>
</dbReference>
<keyword evidence="8" id="KW-1185">Reference proteome</keyword>
<dbReference type="PANTHER" id="PTHR43498:SF1">
    <property type="entry name" value="COB--COM HETERODISULFIDE REDUCTASE IRON-SULFUR SUBUNIT A"/>
    <property type="match status" value="1"/>
</dbReference>
<dbReference type="EMBL" id="CAKMMW010000013">
    <property type="protein sequence ID" value="CAH1214611.1"/>
    <property type="molecule type" value="Genomic_DNA"/>
</dbReference>